<dbReference type="EMBL" id="GBHO01017965">
    <property type="protein sequence ID" value="JAG25639.1"/>
    <property type="molecule type" value="Transcribed_RNA"/>
</dbReference>
<dbReference type="GO" id="GO:0006412">
    <property type="term" value="P:translation"/>
    <property type="evidence" value="ECO:0007669"/>
    <property type="project" value="InterPro"/>
</dbReference>
<evidence type="ECO:0000313" key="8">
    <source>
        <dbReference type="EMBL" id="JAG25639.1"/>
    </source>
</evidence>
<dbReference type="EMBL" id="GBHO01033927">
    <property type="protein sequence ID" value="JAG09677.1"/>
    <property type="molecule type" value="Transcribed_RNA"/>
</dbReference>
<evidence type="ECO:0000256" key="1">
    <source>
        <dbReference type="ARBA" id="ARBA00009269"/>
    </source>
</evidence>
<keyword evidence="2 8" id="KW-0689">Ribosomal protein</keyword>
<dbReference type="Pfam" id="PF01247">
    <property type="entry name" value="Ribosomal_L35Ae"/>
    <property type="match status" value="1"/>
</dbReference>
<reference evidence="9" key="3">
    <citation type="submission" date="2014-09" db="EMBL/GenBank/DDBJ databases">
        <authorList>
            <person name="Magalhaes I.L.F."/>
            <person name="Oliveira U."/>
            <person name="Santos F.R."/>
            <person name="Vidigal T.H.D.A."/>
            <person name="Brescovit A.D."/>
            <person name="Santos A.J."/>
        </authorList>
    </citation>
    <scope>NUCLEOTIDE SEQUENCE</scope>
</reference>
<evidence type="ECO:0000313" key="7">
    <source>
        <dbReference type="EMBL" id="JAG09677.1"/>
    </source>
</evidence>
<evidence type="ECO:0000256" key="5">
    <source>
        <dbReference type="ARBA" id="ARBA00035530"/>
    </source>
</evidence>
<dbReference type="HAMAP" id="MF_00573">
    <property type="entry name" value="Ribosomal_eL33"/>
    <property type="match status" value="1"/>
</dbReference>
<dbReference type="FunFam" id="2.40.10.190:FF:000001">
    <property type="entry name" value="60S ribosomal protein L35a"/>
    <property type="match status" value="1"/>
</dbReference>
<protein>
    <recommendedName>
        <fullName evidence="4">Large ribosomal subunit protein eL33</fullName>
    </recommendedName>
    <alternativeName>
        <fullName evidence="5">60S ribosomal protein L35a</fullName>
    </alternativeName>
</protein>
<evidence type="ECO:0000256" key="3">
    <source>
        <dbReference type="ARBA" id="ARBA00023274"/>
    </source>
</evidence>
<reference evidence="10" key="4">
    <citation type="journal article" date="2016" name="Gigascience">
        <title>De novo construction of an expanded transcriptome assembly for the western tarnished plant bug, Lygus hesperus.</title>
        <authorList>
            <person name="Tassone E.E."/>
            <person name="Geib S.M."/>
            <person name="Hall B."/>
            <person name="Fabrick J.A."/>
            <person name="Brent C.S."/>
            <person name="Hull J.J."/>
        </authorList>
    </citation>
    <scope>NUCLEOTIDE SEQUENCE</scope>
</reference>
<organism evidence="8">
    <name type="scientific">Lygus hesperus</name>
    <name type="common">Western plant bug</name>
    <dbReference type="NCBI Taxonomy" id="30085"/>
    <lineage>
        <taxon>Eukaryota</taxon>
        <taxon>Metazoa</taxon>
        <taxon>Ecdysozoa</taxon>
        <taxon>Arthropoda</taxon>
        <taxon>Hexapoda</taxon>
        <taxon>Insecta</taxon>
        <taxon>Pterygota</taxon>
        <taxon>Neoptera</taxon>
        <taxon>Paraneoptera</taxon>
        <taxon>Hemiptera</taxon>
        <taxon>Heteroptera</taxon>
        <taxon>Panheteroptera</taxon>
        <taxon>Cimicomorpha</taxon>
        <taxon>Miridae</taxon>
        <taxon>Mirini</taxon>
        <taxon>Lygus</taxon>
    </lineage>
</organism>
<feature type="region of interest" description="Disordered" evidence="6">
    <location>
        <begin position="1"/>
        <end position="47"/>
    </location>
</feature>
<evidence type="ECO:0000313" key="10">
    <source>
        <dbReference type="EMBL" id="JAQ16667.1"/>
    </source>
</evidence>
<dbReference type="InterPro" id="IPR018266">
    <property type="entry name" value="Ribosomal_eL33_CS"/>
</dbReference>
<dbReference type="SUPFAM" id="SSF50447">
    <property type="entry name" value="Translation proteins"/>
    <property type="match status" value="1"/>
</dbReference>
<dbReference type="Gene3D" id="2.40.10.190">
    <property type="entry name" value="translation elongation factor selb, chain A, domain 4"/>
    <property type="match status" value="1"/>
</dbReference>
<feature type="compositionally biased region" description="Basic and acidic residues" evidence="6">
    <location>
        <begin position="17"/>
        <end position="39"/>
    </location>
</feature>
<dbReference type="GO" id="GO:1990904">
    <property type="term" value="C:ribonucleoprotein complex"/>
    <property type="evidence" value="ECO:0007669"/>
    <property type="project" value="UniProtKB-KW"/>
</dbReference>
<proteinExistence type="inferred from homology"/>
<evidence type="ECO:0000256" key="2">
    <source>
        <dbReference type="ARBA" id="ARBA00022980"/>
    </source>
</evidence>
<dbReference type="AlphaFoldDB" id="A0A0A9Y0F7"/>
<feature type="compositionally biased region" description="Low complexity" evidence="6">
    <location>
        <begin position="1"/>
        <end position="16"/>
    </location>
</feature>
<dbReference type="InterPro" id="IPR038661">
    <property type="entry name" value="Ribosomal_eL33_sf"/>
</dbReference>
<sequence>MSTKAASPKVASAPKAPKAEKKPKEKVAKGAEKASPLEKKPKKPTRMIRKRHGRLYAQAVFTGFRRGLRNQQENTALLDVAGCASKQDAWFYVGKRCVFVYKAKNRTRAPGVLKRKTKVRAIWGKVTRPHGSTGAVRAKFKVNLPPAAMGRRIRIMMYPSNI</sequence>
<accession>A0A0A9Y0F7</accession>
<reference evidence="8" key="1">
    <citation type="journal article" date="2014" name="PLoS ONE">
        <title>Transcriptome-Based Identification of ABC Transporters in the Western Tarnished Plant Bug Lygus hesperus.</title>
        <authorList>
            <person name="Hull J.J."/>
            <person name="Chaney K."/>
            <person name="Geib S.M."/>
            <person name="Fabrick J.A."/>
            <person name="Brent C.S."/>
            <person name="Walsh D."/>
            <person name="Lavine L.C."/>
        </authorList>
    </citation>
    <scope>NUCLEOTIDE SEQUENCE</scope>
</reference>
<evidence type="ECO:0000256" key="4">
    <source>
        <dbReference type="ARBA" id="ARBA00035228"/>
    </source>
</evidence>
<reference evidence="8" key="2">
    <citation type="submission" date="2014-07" db="EMBL/GenBank/DDBJ databases">
        <authorList>
            <person name="Hull J."/>
        </authorList>
    </citation>
    <scope>NUCLEOTIDE SEQUENCE</scope>
</reference>
<dbReference type="GO" id="GO:0005840">
    <property type="term" value="C:ribosome"/>
    <property type="evidence" value="ECO:0007669"/>
    <property type="project" value="UniProtKB-KW"/>
</dbReference>
<name>A0A0A9Y0F7_LYGHE</name>
<dbReference type="PROSITE" id="PS01105">
    <property type="entry name" value="RIBOSOMAL_L35AE"/>
    <property type="match status" value="1"/>
</dbReference>
<dbReference type="InterPro" id="IPR001780">
    <property type="entry name" value="Ribosomal_eL33"/>
</dbReference>
<dbReference type="InterPro" id="IPR009000">
    <property type="entry name" value="Transl_B-barrel_sf"/>
</dbReference>
<dbReference type="PANTHER" id="PTHR10902">
    <property type="entry name" value="60S RIBOSOMAL PROTEIN L35A"/>
    <property type="match status" value="1"/>
</dbReference>
<evidence type="ECO:0000313" key="9">
    <source>
        <dbReference type="EMBL" id="JAG64186.1"/>
    </source>
</evidence>
<gene>
    <name evidence="8" type="primary">rpl-33_1</name>
    <name evidence="7" type="synonym">rpl-33_0</name>
    <name evidence="7" type="ORF">CM83_32927</name>
    <name evidence="8" type="ORF">CM83_32929</name>
    <name evidence="10" type="ORF">g.45785</name>
</gene>
<dbReference type="EMBL" id="GBRD01001635">
    <property type="protein sequence ID" value="JAG64186.1"/>
    <property type="molecule type" value="Transcribed_RNA"/>
</dbReference>
<evidence type="ECO:0000256" key="6">
    <source>
        <dbReference type="SAM" id="MobiDB-lite"/>
    </source>
</evidence>
<dbReference type="EMBL" id="GDHC01001962">
    <property type="protein sequence ID" value="JAQ16667.1"/>
    <property type="molecule type" value="Transcribed_RNA"/>
</dbReference>
<comment type="similarity">
    <text evidence="1">Belongs to the eukaryotic ribosomal protein eL33 family.</text>
</comment>
<keyword evidence="3" id="KW-0687">Ribonucleoprotein</keyword>
<dbReference type="GO" id="GO:0003735">
    <property type="term" value="F:structural constituent of ribosome"/>
    <property type="evidence" value="ECO:0007669"/>
    <property type="project" value="InterPro"/>
</dbReference>